<comment type="caution">
    <text evidence="9">The sequence shown here is derived from an EMBL/GenBank/DDBJ whole genome shotgun (WGS) entry which is preliminary data.</text>
</comment>
<keyword evidence="7" id="KW-0539">Nucleus</keyword>
<name>A0AAN6DM52_PICAN</name>
<evidence type="ECO:0000313" key="9">
    <source>
        <dbReference type="EMBL" id="KAG7821764.1"/>
    </source>
</evidence>
<dbReference type="PANTHER" id="PTHR18829">
    <property type="entry name" value="PROTEIN YAE1 HOMOLOG"/>
    <property type="match status" value="1"/>
</dbReference>
<comment type="subcellular location">
    <subcellularLocation>
        <location evidence="2">Cytoplasm</location>
    </subcellularLocation>
    <subcellularLocation>
        <location evidence="1">Nucleus</location>
    </subcellularLocation>
</comment>
<protein>
    <recommendedName>
        <fullName evidence="5">Protein YAE1</fullName>
    </recommendedName>
    <alternativeName>
        <fullName evidence="4">Protein yae1</fullName>
    </alternativeName>
</protein>
<dbReference type="InterPro" id="IPR019191">
    <property type="entry name" value="Essential_protein_Yae1_N"/>
</dbReference>
<dbReference type="GeneID" id="66124290"/>
<evidence type="ECO:0000259" key="8">
    <source>
        <dbReference type="Pfam" id="PF09811"/>
    </source>
</evidence>
<accession>A0AAN6DM52</accession>
<dbReference type="RefSeq" id="XP_043062134.1">
    <property type="nucleotide sequence ID" value="XM_043202860.1"/>
</dbReference>
<keyword evidence="6" id="KW-0963">Cytoplasm</keyword>
<evidence type="ECO:0000256" key="5">
    <source>
        <dbReference type="ARBA" id="ARBA00018400"/>
    </source>
</evidence>
<comment type="similarity">
    <text evidence="3">Belongs to the YAE1 family.</text>
</comment>
<evidence type="ECO:0000256" key="4">
    <source>
        <dbReference type="ARBA" id="ARBA00017286"/>
    </source>
</evidence>
<dbReference type="PANTHER" id="PTHR18829:SF0">
    <property type="entry name" value="PROTEIN YAE1 HOMOLOG"/>
    <property type="match status" value="1"/>
</dbReference>
<sequence length="149" mass="17191">MTLDDIWLSDDEEYKPAASENYGSGENGPVHVDLLFLKRKHAKQGYLDGISKAKEESLQQGFDEGYPIGARIGARIGEILAQMKTLLRVSKITAKEYDSAFYELNIKKVLQTDYFDSKLDMLDERKHPIIRKWMEFCESKMDLQSQSYE</sequence>
<reference evidence="9" key="1">
    <citation type="journal article" date="2021" name="G3 (Bethesda)">
        <title>Genomic diversity, chromosomal rearrangements, and interspecies hybridization in the ogataea polymorpha species complex.</title>
        <authorList>
            <person name="Hanson S.J."/>
            <person name="Cinneide E.O."/>
            <person name="Salzberg L.I."/>
            <person name="Wolfe K.H."/>
            <person name="McGowan J."/>
            <person name="Fitzpatrick D.A."/>
            <person name="Matlin K."/>
        </authorList>
    </citation>
    <scope>NUCLEOTIDE SEQUENCE</scope>
    <source>
        <strain evidence="9">61-244</strain>
    </source>
</reference>
<dbReference type="InterPro" id="IPR038881">
    <property type="entry name" value="Yae1-like"/>
</dbReference>
<evidence type="ECO:0000313" key="10">
    <source>
        <dbReference type="Proteomes" id="UP001196530"/>
    </source>
</evidence>
<dbReference type="Pfam" id="PF09811">
    <property type="entry name" value="Yae1_N"/>
    <property type="match status" value="1"/>
</dbReference>
<dbReference type="EMBL" id="JAHLUX010000001">
    <property type="protein sequence ID" value="KAG7821764.1"/>
    <property type="molecule type" value="Genomic_DNA"/>
</dbReference>
<dbReference type="AlphaFoldDB" id="A0AAN6DM52"/>
<proteinExistence type="inferred from homology"/>
<dbReference type="GO" id="GO:0005737">
    <property type="term" value="C:cytoplasm"/>
    <property type="evidence" value="ECO:0007669"/>
    <property type="project" value="UniProtKB-SubCell"/>
</dbReference>
<evidence type="ECO:0000256" key="1">
    <source>
        <dbReference type="ARBA" id="ARBA00004123"/>
    </source>
</evidence>
<organism evidence="9 10">
    <name type="scientific">Pichia angusta</name>
    <name type="common">Yeast</name>
    <name type="synonym">Hansenula polymorpha</name>
    <dbReference type="NCBI Taxonomy" id="870730"/>
    <lineage>
        <taxon>Eukaryota</taxon>
        <taxon>Fungi</taxon>
        <taxon>Dikarya</taxon>
        <taxon>Ascomycota</taxon>
        <taxon>Saccharomycotina</taxon>
        <taxon>Pichiomycetes</taxon>
        <taxon>Pichiales</taxon>
        <taxon>Pichiaceae</taxon>
        <taxon>Ogataea</taxon>
    </lineage>
</organism>
<dbReference type="Proteomes" id="UP001196530">
    <property type="component" value="Unassembled WGS sequence"/>
</dbReference>
<evidence type="ECO:0000256" key="2">
    <source>
        <dbReference type="ARBA" id="ARBA00004496"/>
    </source>
</evidence>
<dbReference type="GO" id="GO:0005634">
    <property type="term" value="C:nucleus"/>
    <property type="evidence" value="ECO:0007669"/>
    <property type="project" value="UniProtKB-SubCell"/>
</dbReference>
<evidence type="ECO:0000256" key="7">
    <source>
        <dbReference type="ARBA" id="ARBA00023242"/>
    </source>
</evidence>
<evidence type="ECO:0000256" key="6">
    <source>
        <dbReference type="ARBA" id="ARBA00022490"/>
    </source>
</evidence>
<evidence type="ECO:0000256" key="3">
    <source>
        <dbReference type="ARBA" id="ARBA00007096"/>
    </source>
</evidence>
<feature type="domain" description="Essential protein Yae1 N-terminal" evidence="8">
    <location>
        <begin position="45"/>
        <end position="81"/>
    </location>
</feature>
<gene>
    <name evidence="9" type="ORF">KL928_000239</name>
</gene>